<dbReference type="NCBIfam" id="TIGR00741">
    <property type="entry name" value="yfiA"/>
    <property type="match status" value="1"/>
</dbReference>
<dbReference type="SUPFAM" id="SSF69754">
    <property type="entry name" value="Ribosome binding protein Y (YfiA homologue)"/>
    <property type="match status" value="1"/>
</dbReference>
<protein>
    <submittedName>
        <fullName evidence="1">Putative sigma-54 modulation protein</fullName>
    </submittedName>
</protein>
<dbReference type="RefSeq" id="WP_084373467.1">
    <property type="nucleotide sequence ID" value="NZ_FWYF01000003.1"/>
</dbReference>
<evidence type="ECO:0000313" key="1">
    <source>
        <dbReference type="EMBL" id="SMD36289.1"/>
    </source>
</evidence>
<reference evidence="1 2" key="1">
    <citation type="submission" date="2017-04" db="EMBL/GenBank/DDBJ databases">
        <authorList>
            <person name="Afonso C.L."/>
            <person name="Miller P.J."/>
            <person name="Scott M.A."/>
            <person name="Spackman E."/>
            <person name="Goraichik I."/>
            <person name="Dimitrov K.M."/>
            <person name="Suarez D.L."/>
            <person name="Swayne D.E."/>
        </authorList>
    </citation>
    <scope>NUCLEOTIDE SEQUENCE [LARGE SCALE GENOMIC DNA]</scope>
    <source>
        <strain evidence="1 2">DSM 26133</strain>
    </source>
</reference>
<dbReference type="AlphaFoldDB" id="A0A1W2GI00"/>
<organism evidence="1 2">
    <name type="scientific">Reichenbachiella faecimaris</name>
    <dbReference type="NCBI Taxonomy" id="692418"/>
    <lineage>
        <taxon>Bacteria</taxon>
        <taxon>Pseudomonadati</taxon>
        <taxon>Bacteroidota</taxon>
        <taxon>Cytophagia</taxon>
        <taxon>Cytophagales</taxon>
        <taxon>Reichenbachiellaceae</taxon>
        <taxon>Reichenbachiella</taxon>
    </lineage>
</organism>
<accession>A0A1W2GI00</accession>
<proteinExistence type="predicted"/>
<keyword evidence="2" id="KW-1185">Reference proteome</keyword>
<dbReference type="Proteomes" id="UP000192472">
    <property type="component" value="Unassembled WGS sequence"/>
</dbReference>
<name>A0A1W2GI00_REIFA</name>
<dbReference type="OrthoDB" id="9808702at2"/>
<evidence type="ECO:0000313" key="2">
    <source>
        <dbReference type="Proteomes" id="UP000192472"/>
    </source>
</evidence>
<dbReference type="EMBL" id="FWYF01000003">
    <property type="protein sequence ID" value="SMD36289.1"/>
    <property type="molecule type" value="Genomic_DNA"/>
</dbReference>
<dbReference type="Pfam" id="PF02482">
    <property type="entry name" value="Ribosomal_S30AE"/>
    <property type="match status" value="1"/>
</dbReference>
<dbReference type="Gene3D" id="3.30.160.100">
    <property type="entry name" value="Ribosome hibernation promotion factor-like"/>
    <property type="match status" value="1"/>
</dbReference>
<sequence length="99" mass="11542">MKLQFHSLHFDVDQKLVDFIQKKVDKLETFYDRIIDGEVILKVEKDESRDNKIVEIKLNIPGGQVFSKEQAKSFEAGADEAVEALRRQLKKKKEKMLAH</sequence>
<gene>
    <name evidence="1" type="ORF">SAMN04488029_2813</name>
</gene>
<dbReference type="CDD" id="cd00552">
    <property type="entry name" value="RaiA"/>
    <property type="match status" value="1"/>
</dbReference>
<dbReference type="STRING" id="692418.SAMN04488029_2813"/>
<dbReference type="InterPro" id="IPR003489">
    <property type="entry name" value="RHF/RaiA"/>
</dbReference>
<dbReference type="InterPro" id="IPR036567">
    <property type="entry name" value="RHF-like"/>
</dbReference>